<evidence type="ECO:0000256" key="1">
    <source>
        <dbReference type="ARBA" id="ARBA00023015"/>
    </source>
</evidence>
<dbReference type="PROSITE" id="PS51063">
    <property type="entry name" value="HTH_CRP_2"/>
    <property type="match status" value="1"/>
</dbReference>
<dbReference type="EMBL" id="JBHPON010000002">
    <property type="protein sequence ID" value="MFC6036408.1"/>
    <property type="molecule type" value="Genomic_DNA"/>
</dbReference>
<dbReference type="Gene3D" id="1.10.10.10">
    <property type="entry name" value="Winged helix-like DNA-binding domain superfamily/Winged helix DNA-binding domain"/>
    <property type="match status" value="1"/>
</dbReference>
<keyword evidence="3" id="KW-0804">Transcription</keyword>
<keyword evidence="2" id="KW-0238">DNA-binding</keyword>
<dbReference type="RefSeq" id="WP_379882361.1">
    <property type="nucleotide sequence ID" value="NZ_JBHPON010000002.1"/>
</dbReference>
<name>A0ABW1L123_9PROT</name>
<dbReference type="SUPFAM" id="SSF46785">
    <property type="entry name" value="Winged helix' DNA-binding domain"/>
    <property type="match status" value="1"/>
</dbReference>
<dbReference type="PANTHER" id="PTHR24567:SF75">
    <property type="entry name" value="FUMARATE AND NITRATE REDUCTION REGULATORY PROTEIN"/>
    <property type="match status" value="1"/>
</dbReference>
<feature type="domain" description="Cyclic nucleotide-binding" evidence="4">
    <location>
        <begin position="19"/>
        <end position="80"/>
    </location>
</feature>
<dbReference type="SMART" id="SM00100">
    <property type="entry name" value="cNMP"/>
    <property type="match status" value="1"/>
</dbReference>
<dbReference type="CDD" id="cd00038">
    <property type="entry name" value="CAP_ED"/>
    <property type="match status" value="1"/>
</dbReference>
<dbReference type="SMART" id="SM00419">
    <property type="entry name" value="HTH_CRP"/>
    <property type="match status" value="1"/>
</dbReference>
<proteinExistence type="predicted"/>
<dbReference type="PANTHER" id="PTHR24567">
    <property type="entry name" value="CRP FAMILY TRANSCRIPTIONAL REGULATORY PROTEIN"/>
    <property type="match status" value="1"/>
</dbReference>
<reference evidence="6 7" key="1">
    <citation type="submission" date="2024-09" db="EMBL/GenBank/DDBJ databases">
        <authorList>
            <person name="Zhang Z.-H."/>
        </authorList>
    </citation>
    <scope>NUCLEOTIDE SEQUENCE [LARGE SCALE GENOMIC DNA]</scope>
    <source>
        <strain evidence="6 7">HHTR114</strain>
    </source>
</reference>
<dbReference type="CDD" id="cd00092">
    <property type="entry name" value="HTH_CRP"/>
    <property type="match status" value="1"/>
</dbReference>
<dbReference type="InterPro" id="IPR050397">
    <property type="entry name" value="Env_Response_Regulators"/>
</dbReference>
<dbReference type="Pfam" id="PF13545">
    <property type="entry name" value="HTH_Crp_2"/>
    <property type="match status" value="1"/>
</dbReference>
<sequence length="226" mass="25091">MDKLDRNSLEAPIIFTAALVDGMGASVCIKHLKAGETLYVEGEDADYCYEIMSGAMKEYNTLEDGKRQVAEFYKAGDMFGFSESSDQLHTAEAITSCAVRCYPRDAFMKTVAASPALSASFLDTLMTRLHRARERMVMIGRMSAMQRVATFLLRLADDADNQHTTHLAMSRQDIADHLGLTIETVCRTLTELKKQQIIVMEAARVFSIADLPRLEAVAMGARGRLH</sequence>
<dbReference type="InterPro" id="IPR036388">
    <property type="entry name" value="WH-like_DNA-bd_sf"/>
</dbReference>
<dbReference type="Pfam" id="PF00027">
    <property type="entry name" value="cNMP_binding"/>
    <property type="match status" value="1"/>
</dbReference>
<dbReference type="InterPro" id="IPR018490">
    <property type="entry name" value="cNMP-bd_dom_sf"/>
</dbReference>
<dbReference type="PRINTS" id="PR00034">
    <property type="entry name" value="HTHCRP"/>
</dbReference>
<evidence type="ECO:0000313" key="7">
    <source>
        <dbReference type="Proteomes" id="UP001596116"/>
    </source>
</evidence>
<evidence type="ECO:0000259" key="4">
    <source>
        <dbReference type="PROSITE" id="PS50042"/>
    </source>
</evidence>
<evidence type="ECO:0000313" key="6">
    <source>
        <dbReference type="EMBL" id="MFC6036408.1"/>
    </source>
</evidence>
<dbReference type="InterPro" id="IPR036390">
    <property type="entry name" value="WH_DNA-bd_sf"/>
</dbReference>
<dbReference type="SUPFAM" id="SSF51206">
    <property type="entry name" value="cAMP-binding domain-like"/>
    <property type="match status" value="1"/>
</dbReference>
<evidence type="ECO:0000259" key="5">
    <source>
        <dbReference type="PROSITE" id="PS51063"/>
    </source>
</evidence>
<dbReference type="InterPro" id="IPR000595">
    <property type="entry name" value="cNMP-bd_dom"/>
</dbReference>
<dbReference type="InterPro" id="IPR014710">
    <property type="entry name" value="RmlC-like_jellyroll"/>
</dbReference>
<evidence type="ECO:0000256" key="2">
    <source>
        <dbReference type="ARBA" id="ARBA00023125"/>
    </source>
</evidence>
<accession>A0ABW1L123</accession>
<feature type="domain" description="HTH crp-type" evidence="5">
    <location>
        <begin position="142"/>
        <end position="212"/>
    </location>
</feature>
<evidence type="ECO:0000256" key="3">
    <source>
        <dbReference type="ARBA" id="ARBA00023163"/>
    </source>
</evidence>
<gene>
    <name evidence="6" type="ORF">ACFMB1_12705</name>
</gene>
<keyword evidence="1" id="KW-0805">Transcription regulation</keyword>
<dbReference type="PROSITE" id="PS50042">
    <property type="entry name" value="CNMP_BINDING_3"/>
    <property type="match status" value="1"/>
</dbReference>
<dbReference type="Proteomes" id="UP001596116">
    <property type="component" value="Unassembled WGS sequence"/>
</dbReference>
<dbReference type="Gene3D" id="2.60.120.10">
    <property type="entry name" value="Jelly Rolls"/>
    <property type="match status" value="1"/>
</dbReference>
<keyword evidence="7" id="KW-1185">Reference proteome</keyword>
<organism evidence="6 7">
    <name type="scientific">Hyphococcus aureus</name>
    <dbReference type="NCBI Taxonomy" id="2666033"/>
    <lineage>
        <taxon>Bacteria</taxon>
        <taxon>Pseudomonadati</taxon>
        <taxon>Pseudomonadota</taxon>
        <taxon>Alphaproteobacteria</taxon>
        <taxon>Parvularculales</taxon>
        <taxon>Parvularculaceae</taxon>
        <taxon>Hyphococcus</taxon>
    </lineage>
</organism>
<dbReference type="InterPro" id="IPR012318">
    <property type="entry name" value="HTH_CRP"/>
</dbReference>
<protein>
    <submittedName>
        <fullName evidence="6">Helix-turn-helix domain-containing protein</fullName>
    </submittedName>
</protein>
<comment type="caution">
    <text evidence="6">The sequence shown here is derived from an EMBL/GenBank/DDBJ whole genome shotgun (WGS) entry which is preliminary data.</text>
</comment>